<feature type="domain" description="Translation initiation factor 3 N-terminal" evidence="7">
    <location>
        <begin position="72"/>
        <end position="140"/>
    </location>
</feature>
<comment type="subcellular location">
    <subcellularLocation>
        <location evidence="5">Cytoplasm</location>
    </subcellularLocation>
</comment>
<feature type="domain" description="Translation initiation factor 3 C-terminal" evidence="6">
    <location>
        <begin position="149"/>
        <end position="207"/>
    </location>
</feature>
<comment type="caution">
    <text evidence="8">The sequence shown here is derived from an EMBL/GenBank/DDBJ whole genome shotgun (WGS) entry which is preliminary data.</text>
</comment>
<dbReference type="Gene3D" id="3.10.20.80">
    <property type="entry name" value="Translation initiation factor 3 (IF-3), N-terminal domain"/>
    <property type="match status" value="1"/>
</dbReference>
<dbReference type="EMBL" id="PEXT01000024">
    <property type="protein sequence ID" value="PIS43465.1"/>
    <property type="molecule type" value="Genomic_DNA"/>
</dbReference>
<proteinExistence type="inferred from homology"/>
<dbReference type="InterPro" id="IPR019813">
    <property type="entry name" value="Translation_initiation_fac3_CS"/>
</dbReference>
<dbReference type="PANTHER" id="PTHR10938:SF0">
    <property type="entry name" value="TRANSLATION INITIATION FACTOR IF-3, MITOCHONDRIAL"/>
    <property type="match status" value="1"/>
</dbReference>
<dbReference type="GO" id="GO:0032790">
    <property type="term" value="P:ribosome disassembly"/>
    <property type="evidence" value="ECO:0007669"/>
    <property type="project" value="TreeGrafter"/>
</dbReference>
<dbReference type="Pfam" id="PF05198">
    <property type="entry name" value="IF3_N"/>
    <property type="match status" value="1"/>
</dbReference>
<evidence type="ECO:0000256" key="3">
    <source>
        <dbReference type="ARBA" id="ARBA00022917"/>
    </source>
</evidence>
<dbReference type="InterPro" id="IPR019814">
    <property type="entry name" value="Translation_initiation_fac_3_N"/>
</dbReference>
<evidence type="ECO:0000313" key="8">
    <source>
        <dbReference type="EMBL" id="PIS43465.1"/>
    </source>
</evidence>
<protein>
    <recommendedName>
        <fullName evidence="4 5">Translation initiation factor IF-3</fullName>
    </recommendedName>
</protein>
<sequence>MDIASAHEQFGIFRNLVRRCFTPRFSEEFRLSHRGSICPERAKCKSNLVYCTSYSFHAIVPILPVATDQLRINNEIRAHELRVIGADGKNMGVLTLAAALAAASVARLDLIEISSSTIPPIAKIMDYGKFEYERSKKEKVAKAKVKVSETKEVQIKVGTGDHDMELKAKKVAEWLAEGHRVRAELFLKGRYKGMSEEFLKERLERFLLRIPYAYKIAEPIARSPKGFAGVIERDLVAQAKREKVQSKNEI</sequence>
<dbReference type="InterPro" id="IPR001288">
    <property type="entry name" value="Translation_initiation_fac_3"/>
</dbReference>
<accession>A0A2H0YYC1</accession>
<dbReference type="GO" id="GO:0005829">
    <property type="term" value="C:cytosol"/>
    <property type="evidence" value="ECO:0007669"/>
    <property type="project" value="TreeGrafter"/>
</dbReference>
<evidence type="ECO:0000259" key="6">
    <source>
        <dbReference type="Pfam" id="PF00707"/>
    </source>
</evidence>
<evidence type="ECO:0000256" key="5">
    <source>
        <dbReference type="RuleBase" id="RU000646"/>
    </source>
</evidence>
<evidence type="ECO:0000259" key="7">
    <source>
        <dbReference type="Pfam" id="PF05198"/>
    </source>
</evidence>
<evidence type="ECO:0000256" key="1">
    <source>
        <dbReference type="ARBA" id="ARBA00005439"/>
    </source>
</evidence>
<dbReference type="InterPro" id="IPR019815">
    <property type="entry name" value="Translation_initiation_fac_3_C"/>
</dbReference>
<evidence type="ECO:0000256" key="2">
    <source>
        <dbReference type="ARBA" id="ARBA00022540"/>
    </source>
</evidence>
<comment type="function">
    <text evidence="5">IF-3 binds to the 30S ribosomal subunit and shifts the equilibrium between 70S ribosomes and their 50S and 30S subunits in favor of the free subunits, thus enhancing the availability of 30S subunits on which protein synthesis initiation begins.</text>
</comment>
<dbReference type="Pfam" id="PF00707">
    <property type="entry name" value="IF3_C"/>
    <property type="match status" value="1"/>
</dbReference>
<dbReference type="AlphaFoldDB" id="A0A2H0YYC1"/>
<comment type="subunit">
    <text evidence="5">Monomer.</text>
</comment>
<dbReference type="Gene3D" id="3.30.110.10">
    <property type="entry name" value="Translation initiation factor 3 (IF-3), C-terminal domain"/>
    <property type="match status" value="1"/>
</dbReference>
<dbReference type="PROSITE" id="PS00938">
    <property type="entry name" value="IF3"/>
    <property type="match status" value="1"/>
</dbReference>
<dbReference type="SUPFAM" id="SSF54364">
    <property type="entry name" value="Translation initiation factor IF3, N-terminal domain"/>
    <property type="match status" value="1"/>
</dbReference>
<keyword evidence="3 5" id="KW-0648">Protein biosynthesis</keyword>
<dbReference type="GO" id="GO:0003743">
    <property type="term" value="F:translation initiation factor activity"/>
    <property type="evidence" value="ECO:0007669"/>
    <property type="project" value="UniProtKB-UniRule"/>
</dbReference>
<keyword evidence="2 5" id="KW-0396">Initiation factor</keyword>
<dbReference type="PANTHER" id="PTHR10938">
    <property type="entry name" value="TRANSLATION INITIATION FACTOR IF-3"/>
    <property type="match status" value="1"/>
</dbReference>
<dbReference type="GO" id="GO:0016020">
    <property type="term" value="C:membrane"/>
    <property type="evidence" value="ECO:0007669"/>
    <property type="project" value="TreeGrafter"/>
</dbReference>
<name>A0A2H0YYC1_9BACT</name>
<dbReference type="Proteomes" id="UP000228687">
    <property type="component" value="Unassembled WGS sequence"/>
</dbReference>
<gene>
    <name evidence="8" type="primary">infC</name>
    <name evidence="8" type="ORF">COT23_01230</name>
</gene>
<dbReference type="InterPro" id="IPR036787">
    <property type="entry name" value="T_IF-3_N_sf"/>
</dbReference>
<dbReference type="NCBIfam" id="TIGR00168">
    <property type="entry name" value="infC"/>
    <property type="match status" value="1"/>
</dbReference>
<evidence type="ECO:0000256" key="4">
    <source>
        <dbReference type="NCBIfam" id="TIGR00168"/>
    </source>
</evidence>
<reference evidence="9" key="1">
    <citation type="submission" date="2017-09" db="EMBL/GenBank/DDBJ databases">
        <title>Depth-based differentiation of microbial function through sediment-hosted aquifers and enrichment of novel symbionts in the deep terrestrial subsurface.</title>
        <authorList>
            <person name="Probst A.J."/>
            <person name="Ladd B."/>
            <person name="Jarett J.K."/>
            <person name="Geller-Mcgrath D.E."/>
            <person name="Sieber C.M.K."/>
            <person name="Emerson J.B."/>
            <person name="Anantharaman K."/>
            <person name="Thomas B.C."/>
            <person name="Malmstrom R."/>
            <person name="Stieglmeier M."/>
            <person name="Klingl A."/>
            <person name="Woyke T."/>
            <person name="Ryan C.M."/>
            <person name="Banfield J.F."/>
        </authorList>
    </citation>
    <scope>NUCLEOTIDE SEQUENCE [LARGE SCALE GENOMIC DNA]</scope>
</reference>
<evidence type="ECO:0000313" key="9">
    <source>
        <dbReference type="Proteomes" id="UP000228687"/>
    </source>
</evidence>
<dbReference type="SUPFAM" id="SSF55200">
    <property type="entry name" value="Translation initiation factor IF3, C-terminal domain"/>
    <property type="match status" value="1"/>
</dbReference>
<dbReference type="GO" id="GO:0043022">
    <property type="term" value="F:ribosome binding"/>
    <property type="evidence" value="ECO:0007669"/>
    <property type="project" value="TreeGrafter"/>
</dbReference>
<organism evidence="8 9">
    <name type="scientific">Candidatus Kaiserbacteria bacterium CG08_land_8_20_14_0_20_50_21</name>
    <dbReference type="NCBI Taxonomy" id="1974604"/>
    <lineage>
        <taxon>Bacteria</taxon>
        <taxon>Candidatus Kaiseribacteriota</taxon>
    </lineage>
</organism>
<comment type="similarity">
    <text evidence="1 5">Belongs to the IF-3 family.</text>
</comment>
<dbReference type="InterPro" id="IPR036788">
    <property type="entry name" value="T_IF-3_C_sf"/>
</dbReference>